<dbReference type="Proteomes" id="UP001589733">
    <property type="component" value="Unassembled WGS sequence"/>
</dbReference>
<protein>
    <recommendedName>
        <fullName evidence="3">Transcriptional regulator</fullName>
    </recommendedName>
</protein>
<reference evidence="1 2" key="1">
    <citation type="submission" date="2024-09" db="EMBL/GenBank/DDBJ databases">
        <authorList>
            <person name="Sun Q."/>
            <person name="Mori K."/>
        </authorList>
    </citation>
    <scope>NUCLEOTIDE SEQUENCE [LARGE SCALE GENOMIC DNA]</scope>
    <source>
        <strain evidence="1 2">JCM 13503</strain>
    </source>
</reference>
<evidence type="ECO:0000313" key="2">
    <source>
        <dbReference type="Proteomes" id="UP001589733"/>
    </source>
</evidence>
<keyword evidence="2" id="KW-1185">Reference proteome</keyword>
<dbReference type="RefSeq" id="WP_380010081.1">
    <property type="nucleotide sequence ID" value="NZ_JBHLYR010000036.1"/>
</dbReference>
<evidence type="ECO:0008006" key="3">
    <source>
        <dbReference type="Google" id="ProtNLM"/>
    </source>
</evidence>
<accession>A0ABV6B136</accession>
<proteinExistence type="predicted"/>
<comment type="caution">
    <text evidence="1">The sequence shown here is derived from an EMBL/GenBank/DDBJ whole genome shotgun (WGS) entry which is preliminary data.</text>
</comment>
<name>A0ABV6B136_9DEIO</name>
<gene>
    <name evidence="1" type="ORF">ACFFLM_11995</name>
</gene>
<evidence type="ECO:0000313" key="1">
    <source>
        <dbReference type="EMBL" id="MFB9992690.1"/>
    </source>
</evidence>
<sequence>MKLDPFTSPQLALLLVADETPQTALVLQDACQVHGYAQPPHGPHLPLLRLTRAGLLSKSAEGCYTLTPQGRAYREACGAGLPTPLVRLLSCLTITLQPINALVRHAATQGWGGRGQTSAHLTALCLAALVRREWCGVHTWYALTPLGLFTQADLGPAFRYLGLVVAPVPQGDAP</sequence>
<dbReference type="EMBL" id="JBHLYR010000036">
    <property type="protein sequence ID" value="MFB9992690.1"/>
    <property type="molecule type" value="Genomic_DNA"/>
</dbReference>
<organism evidence="1 2">
    <name type="scientific">Deinococcus oregonensis</name>
    <dbReference type="NCBI Taxonomy" id="1805970"/>
    <lineage>
        <taxon>Bacteria</taxon>
        <taxon>Thermotogati</taxon>
        <taxon>Deinococcota</taxon>
        <taxon>Deinococci</taxon>
        <taxon>Deinococcales</taxon>
        <taxon>Deinococcaceae</taxon>
        <taxon>Deinococcus</taxon>
    </lineage>
</organism>